<dbReference type="Gene3D" id="6.10.140.2220">
    <property type="match status" value="1"/>
</dbReference>
<dbReference type="FunCoup" id="F4P019">
    <property type="interactions" value="317"/>
</dbReference>
<dbReference type="STRING" id="684364.F4P019"/>
<dbReference type="GO" id="GO:0008270">
    <property type="term" value="F:zinc ion binding"/>
    <property type="evidence" value="ECO:0007669"/>
    <property type="project" value="UniProtKB-KW"/>
</dbReference>
<dbReference type="RefSeq" id="XP_006678114.1">
    <property type="nucleotide sequence ID" value="XM_006678051.1"/>
</dbReference>
<dbReference type="HOGENOM" id="CLU_034893_2_0_1"/>
<dbReference type="OrthoDB" id="443682at2759"/>
<evidence type="ECO:0000256" key="5">
    <source>
        <dbReference type="SAM" id="MobiDB-lite"/>
    </source>
</evidence>
<dbReference type="InterPro" id="IPR002893">
    <property type="entry name" value="Znf_MYND"/>
</dbReference>
<evidence type="ECO:0000256" key="2">
    <source>
        <dbReference type="ARBA" id="ARBA00022771"/>
    </source>
</evidence>
<evidence type="ECO:0000256" key="3">
    <source>
        <dbReference type="ARBA" id="ARBA00022833"/>
    </source>
</evidence>
<dbReference type="EMBL" id="GL882882">
    <property type="protein sequence ID" value="EGF81188.1"/>
    <property type="molecule type" value="Genomic_DNA"/>
</dbReference>
<dbReference type="GO" id="GO:0005634">
    <property type="term" value="C:nucleus"/>
    <property type="evidence" value="ECO:0000318"/>
    <property type="project" value="GO_Central"/>
</dbReference>
<dbReference type="PROSITE" id="PS50865">
    <property type="entry name" value="ZF_MYND_2"/>
    <property type="match status" value="1"/>
</dbReference>
<feature type="domain" description="MYND-type" evidence="6">
    <location>
        <begin position="157"/>
        <end position="195"/>
    </location>
</feature>
<dbReference type="AlphaFoldDB" id="F4P019"/>
<dbReference type="OMA" id="TVYVFCC"/>
<name>F4P019_BATDJ</name>
<dbReference type="PANTHER" id="PTHR12298:SF4">
    <property type="entry name" value="PROGRAMMED CELL DEATH PROTEIN 2"/>
    <property type="match status" value="1"/>
</dbReference>
<evidence type="ECO:0000256" key="1">
    <source>
        <dbReference type="ARBA" id="ARBA00022723"/>
    </source>
</evidence>
<dbReference type="Pfam" id="PF04194">
    <property type="entry name" value="PDCD2_C"/>
    <property type="match status" value="1"/>
</dbReference>
<organism evidence="7 8">
    <name type="scientific">Batrachochytrium dendrobatidis (strain JAM81 / FGSC 10211)</name>
    <name type="common">Frog chytrid fungus</name>
    <dbReference type="NCBI Taxonomy" id="684364"/>
    <lineage>
        <taxon>Eukaryota</taxon>
        <taxon>Fungi</taxon>
        <taxon>Fungi incertae sedis</taxon>
        <taxon>Chytridiomycota</taxon>
        <taxon>Chytridiomycota incertae sedis</taxon>
        <taxon>Chytridiomycetes</taxon>
        <taxon>Rhizophydiales</taxon>
        <taxon>Rhizophydiales incertae sedis</taxon>
        <taxon>Batrachochytrium</taxon>
    </lineage>
</organism>
<protein>
    <recommendedName>
        <fullName evidence="6">MYND-type domain-containing protein</fullName>
    </recommendedName>
</protein>
<accession>F4P019</accession>
<proteinExistence type="predicted"/>
<keyword evidence="3" id="KW-0862">Zinc</keyword>
<gene>
    <name evidence="7" type="ORF">BATDEDRAFT_87837</name>
</gene>
<dbReference type="Pfam" id="PF01753">
    <property type="entry name" value="zf-MYND"/>
    <property type="match status" value="1"/>
</dbReference>
<dbReference type="SUPFAM" id="SSF144232">
    <property type="entry name" value="HIT/MYND zinc finger-like"/>
    <property type="match status" value="1"/>
</dbReference>
<keyword evidence="1" id="KW-0479">Metal-binding</keyword>
<reference evidence="7 8" key="1">
    <citation type="submission" date="2009-12" db="EMBL/GenBank/DDBJ databases">
        <title>The draft genome of Batrachochytrium dendrobatidis.</title>
        <authorList>
            <consortium name="US DOE Joint Genome Institute (JGI-PGF)"/>
            <person name="Kuo A."/>
            <person name="Salamov A."/>
            <person name="Schmutz J."/>
            <person name="Lucas S."/>
            <person name="Pitluck S."/>
            <person name="Rosenblum E."/>
            <person name="Stajich J."/>
            <person name="Eisen M."/>
            <person name="Grigoriev I.V."/>
        </authorList>
    </citation>
    <scope>NUCLEOTIDE SEQUENCE [LARGE SCALE GENOMIC DNA]</scope>
    <source>
        <strain evidence="8">JAM81 / FGSC 10211</strain>
    </source>
</reference>
<dbReference type="GO" id="GO:0005737">
    <property type="term" value="C:cytoplasm"/>
    <property type="evidence" value="ECO:0007669"/>
    <property type="project" value="InterPro"/>
</dbReference>
<dbReference type="PANTHER" id="PTHR12298">
    <property type="entry name" value="PCDC2 PROGRAMMED CELL DEATH PROTEIN 2 -RELATED"/>
    <property type="match status" value="1"/>
</dbReference>
<dbReference type="InParanoid" id="F4P019"/>
<keyword evidence="2 4" id="KW-0863">Zinc-finger</keyword>
<sequence length="391" mass="43918">MAANQGPAKTCNNNGHEDEKEDPFENDISATNAVQLGFLVHDPIEPLPILKSNIDDFPNKVGGRPIWLNPNEPLSASQVECDQCHQPMALVVQLYTPEDDIPESFHRVVYLFCCKDGACHKNSPSKSFKLFRSQLPQENAVYSVDGVLLQSSNTNYCHLCGLKGSLKCSACKNVYYCSKEHSVLDWQIGGHKEHCGNSISDDQIAIVRAKAIFPEFELQEEDEMEFELPATVTDSLVLEEPSELEILEDDTEVEVDSTFLKFQKRISIAPEQVIRYSRVPGVSKDSTVEPLLVSDLPLDKDSQSICPYCKSQRTFEFQIMPQLLDSFEIDHSDWNALDWGTVFLYTCSAHCQPKNTRYVQETVVVQNFSQAGLGDSVKKSLREKAAQSKKQ</sequence>
<dbReference type="InterPro" id="IPR007320">
    <property type="entry name" value="PDCD2_C"/>
</dbReference>
<evidence type="ECO:0000256" key="4">
    <source>
        <dbReference type="PROSITE-ProRule" id="PRU00134"/>
    </source>
</evidence>
<evidence type="ECO:0000313" key="8">
    <source>
        <dbReference type="Proteomes" id="UP000007241"/>
    </source>
</evidence>
<dbReference type="PROSITE" id="PS01360">
    <property type="entry name" value="ZF_MYND_1"/>
    <property type="match status" value="1"/>
</dbReference>
<dbReference type="GeneID" id="18242929"/>
<feature type="region of interest" description="Disordered" evidence="5">
    <location>
        <begin position="1"/>
        <end position="23"/>
    </location>
</feature>
<dbReference type="Proteomes" id="UP000007241">
    <property type="component" value="Unassembled WGS sequence"/>
</dbReference>
<keyword evidence="8" id="KW-1185">Reference proteome</keyword>
<evidence type="ECO:0000313" key="7">
    <source>
        <dbReference type="EMBL" id="EGF81188.1"/>
    </source>
</evidence>
<evidence type="ECO:0000259" key="6">
    <source>
        <dbReference type="PROSITE" id="PS50865"/>
    </source>
</evidence>